<dbReference type="PANTHER" id="PTHR21248:SF12">
    <property type="entry name" value="CARDIOLIPIN SYNTHASE C"/>
    <property type="match status" value="1"/>
</dbReference>
<evidence type="ECO:0000256" key="2">
    <source>
        <dbReference type="ARBA" id="ARBA00004613"/>
    </source>
</evidence>
<dbReference type="Proteomes" id="UP001208938">
    <property type="component" value="Unassembled WGS sequence"/>
</dbReference>
<dbReference type="Gene3D" id="3.30.870.10">
    <property type="entry name" value="Endonuclease Chain A"/>
    <property type="match status" value="2"/>
</dbReference>
<dbReference type="PROSITE" id="PS50035">
    <property type="entry name" value="PLD"/>
    <property type="match status" value="1"/>
</dbReference>
<feature type="chain" id="PRO_5046153912" description="Phospholipase D" evidence="6">
    <location>
        <begin position="21"/>
        <end position="622"/>
    </location>
</feature>
<evidence type="ECO:0000256" key="3">
    <source>
        <dbReference type="ARBA" id="ARBA00018392"/>
    </source>
</evidence>
<gene>
    <name evidence="8" type="ORF">OKW52_19845</name>
</gene>
<name>A0ABT3H3Q3_9RHOB</name>
<evidence type="ECO:0000259" key="7">
    <source>
        <dbReference type="PROSITE" id="PS50035"/>
    </source>
</evidence>
<evidence type="ECO:0000313" key="8">
    <source>
        <dbReference type="EMBL" id="MCW1934444.1"/>
    </source>
</evidence>
<evidence type="ECO:0000256" key="4">
    <source>
        <dbReference type="ARBA" id="ARBA00022525"/>
    </source>
</evidence>
<dbReference type="InterPro" id="IPR025202">
    <property type="entry name" value="PLD-like_dom"/>
</dbReference>
<dbReference type="Pfam" id="PF13091">
    <property type="entry name" value="PLDc_2"/>
    <property type="match status" value="1"/>
</dbReference>
<keyword evidence="6" id="KW-0732">Signal</keyword>
<dbReference type="SMART" id="SM00155">
    <property type="entry name" value="PLDc"/>
    <property type="match status" value="2"/>
</dbReference>
<accession>A0ABT3H3Q3</accession>
<proteinExistence type="predicted"/>
<dbReference type="PANTHER" id="PTHR21248">
    <property type="entry name" value="CARDIOLIPIN SYNTHASE"/>
    <property type="match status" value="1"/>
</dbReference>
<sequence length="622" mass="68441">MVFRLNRLFLSLLIALSACAAAQRGVPAPEQVPLVAAPVQGRHAITDLPLFEAGPSDGQHRGYFSAAGAREVSLRFMAHGHMAYRVVAVCDARARIQRRDEGIGGSVWVAAGVPITLRVPPGERLRSGLELDPATQACDLTVTPGGRPGWTLRLEREDTALPVIAALDAPVRSCTGGGADALERAFMDSGDLAATCPMSAGPVTMLADGADALNARVEALTGSRLPRAALIAGDPAVALDYSNAPDLDLIYVNYLNMNADFAGYLTARMLAWHAARGTVVRILVSDVMLTETDRRLFEGLASQYPTVQVQPYRMPAEAARGVEGQFARLHRVTHVKLFATIARQPGRSIAIVGGRNIHEGYFFPEPRDLDDFPFLHQYDPEQMRLTGGFTAYEDFELALQGDAQVREIVQQMGALWNRDRDTQAMWPTPHRAETVRALPDHAMRHLISVPYTDGAALDRYYAGLIDAAQHRIRIASPYLNLTPAISAAMERAHARGVTVDVVATVRVREATDFMVTGLNRRFANRHGDWVRFFDYDPMPLLLHSKLIVIDDRLVLIGSVNLNQRSFWHDLENGVAILDAALAARADRLIQSYIDQGERVLPGQELSPWMRFFSRLGFIERGF</sequence>
<feature type="domain" description="PLD phosphodiesterase" evidence="7">
    <location>
        <begin position="538"/>
        <end position="565"/>
    </location>
</feature>
<comment type="subcellular location">
    <subcellularLocation>
        <location evidence="2">Secreted</location>
    </subcellularLocation>
</comment>
<feature type="signal peptide" evidence="6">
    <location>
        <begin position="1"/>
        <end position="20"/>
    </location>
</feature>
<reference evidence="8 9" key="1">
    <citation type="submission" date="2022-10" db="EMBL/GenBank/DDBJ databases">
        <title>Pararhodobacter sp. nov., isolated from marine algae.</title>
        <authorList>
            <person name="Choi B.J."/>
            <person name="Kim J.M."/>
            <person name="Lee J.K."/>
            <person name="Choi D.G."/>
            <person name="Jeon C.O."/>
        </authorList>
    </citation>
    <scope>NUCLEOTIDE SEQUENCE [LARGE SCALE GENOMIC DNA]</scope>
    <source>
        <strain evidence="8 9">ZQ420</strain>
    </source>
</reference>
<comment type="function">
    <text evidence="1">Could be a virulence factor.</text>
</comment>
<dbReference type="RefSeq" id="WP_264507239.1">
    <property type="nucleotide sequence ID" value="NZ_JAPDFL010000001.1"/>
</dbReference>
<evidence type="ECO:0000313" key="9">
    <source>
        <dbReference type="Proteomes" id="UP001208938"/>
    </source>
</evidence>
<organism evidence="8 9">
    <name type="scientific">Pararhodobacter zhoushanensis</name>
    <dbReference type="NCBI Taxonomy" id="2479545"/>
    <lineage>
        <taxon>Bacteria</taxon>
        <taxon>Pseudomonadati</taxon>
        <taxon>Pseudomonadota</taxon>
        <taxon>Alphaproteobacteria</taxon>
        <taxon>Rhodobacterales</taxon>
        <taxon>Paracoccaceae</taxon>
        <taxon>Pararhodobacter</taxon>
    </lineage>
</organism>
<evidence type="ECO:0000256" key="5">
    <source>
        <dbReference type="ARBA" id="ARBA00029594"/>
    </source>
</evidence>
<dbReference type="InterPro" id="IPR001736">
    <property type="entry name" value="PLipase_D/transphosphatidylase"/>
</dbReference>
<protein>
    <recommendedName>
        <fullName evidence="3">Phospholipase D</fullName>
    </recommendedName>
    <alternativeName>
        <fullName evidence="5">Choline phosphatase</fullName>
    </alternativeName>
</protein>
<comment type="caution">
    <text evidence="8">The sequence shown here is derived from an EMBL/GenBank/DDBJ whole genome shotgun (WGS) entry which is preliminary data.</text>
</comment>
<evidence type="ECO:0000256" key="1">
    <source>
        <dbReference type="ARBA" id="ARBA00003145"/>
    </source>
</evidence>
<evidence type="ECO:0000256" key="6">
    <source>
        <dbReference type="SAM" id="SignalP"/>
    </source>
</evidence>
<dbReference type="SUPFAM" id="SSF56024">
    <property type="entry name" value="Phospholipase D/nuclease"/>
    <property type="match status" value="2"/>
</dbReference>
<keyword evidence="9" id="KW-1185">Reference proteome</keyword>
<keyword evidence="4" id="KW-0964">Secreted</keyword>
<dbReference type="PROSITE" id="PS51257">
    <property type="entry name" value="PROKAR_LIPOPROTEIN"/>
    <property type="match status" value="1"/>
</dbReference>
<dbReference type="EMBL" id="JAPDFL010000001">
    <property type="protein sequence ID" value="MCW1934444.1"/>
    <property type="molecule type" value="Genomic_DNA"/>
</dbReference>